<dbReference type="SMART" id="SM00388">
    <property type="entry name" value="HisKA"/>
    <property type="match status" value="1"/>
</dbReference>
<dbReference type="SUPFAM" id="SSF55785">
    <property type="entry name" value="PYP-like sensor domain (PAS domain)"/>
    <property type="match status" value="2"/>
</dbReference>
<dbReference type="CDD" id="cd00082">
    <property type="entry name" value="HisKA"/>
    <property type="match status" value="1"/>
</dbReference>
<dbReference type="InterPro" id="IPR000700">
    <property type="entry name" value="PAS-assoc_C"/>
</dbReference>
<keyword evidence="8 16" id="KW-0418">Kinase</keyword>
<dbReference type="NCBIfam" id="TIGR00229">
    <property type="entry name" value="sensory_box"/>
    <property type="match status" value="2"/>
</dbReference>
<dbReference type="InterPro" id="IPR035965">
    <property type="entry name" value="PAS-like_dom_sf"/>
</dbReference>
<dbReference type="InterPro" id="IPR003594">
    <property type="entry name" value="HATPase_dom"/>
</dbReference>
<keyword evidence="7" id="KW-0547">Nucleotide-binding</keyword>
<dbReference type="SMART" id="SM00091">
    <property type="entry name" value="PAS"/>
    <property type="match status" value="2"/>
</dbReference>
<keyword evidence="17" id="KW-1185">Reference proteome</keyword>
<dbReference type="InterPro" id="IPR001610">
    <property type="entry name" value="PAC"/>
</dbReference>
<dbReference type="PROSITE" id="PS50112">
    <property type="entry name" value="PAS"/>
    <property type="match status" value="2"/>
</dbReference>
<dbReference type="Gene3D" id="3.30.565.10">
    <property type="entry name" value="Histidine kinase-like ATPase, C-terminal domain"/>
    <property type="match status" value="1"/>
</dbReference>
<dbReference type="InterPro" id="IPR036097">
    <property type="entry name" value="HisK_dim/P_sf"/>
</dbReference>
<feature type="domain" description="Histidine kinase" evidence="13">
    <location>
        <begin position="290"/>
        <end position="503"/>
    </location>
</feature>
<accession>A0ABR9T3Z0</accession>
<comment type="catalytic activity">
    <reaction evidence="1">
        <text>ATP + protein L-histidine = ADP + protein N-phospho-L-histidine.</text>
        <dbReference type="EC" id="2.7.13.3"/>
    </reaction>
</comment>
<reference evidence="16 17" key="1">
    <citation type="submission" date="2018-02" db="EMBL/GenBank/DDBJ databases">
        <title>Sphingobacterium KA21.</title>
        <authorList>
            <person name="Vasarhelyi B.M."/>
            <person name="Deshmukh S."/>
            <person name="Balint B."/>
            <person name="Kukolya J."/>
        </authorList>
    </citation>
    <scope>NUCLEOTIDE SEQUENCE [LARGE SCALE GENOMIC DNA]</scope>
    <source>
        <strain evidence="16 17">Ka21</strain>
    </source>
</reference>
<evidence type="ECO:0000256" key="1">
    <source>
        <dbReference type="ARBA" id="ARBA00000085"/>
    </source>
</evidence>
<dbReference type="Gene3D" id="3.30.450.20">
    <property type="entry name" value="PAS domain"/>
    <property type="match status" value="2"/>
</dbReference>
<dbReference type="InterPro" id="IPR003661">
    <property type="entry name" value="HisK_dim/P_dom"/>
</dbReference>
<evidence type="ECO:0000259" key="15">
    <source>
        <dbReference type="PROSITE" id="PS50113"/>
    </source>
</evidence>
<dbReference type="InterPro" id="IPR013656">
    <property type="entry name" value="PAS_4"/>
</dbReference>
<evidence type="ECO:0000256" key="7">
    <source>
        <dbReference type="ARBA" id="ARBA00022741"/>
    </source>
</evidence>
<evidence type="ECO:0000256" key="10">
    <source>
        <dbReference type="ARBA" id="ARBA00022989"/>
    </source>
</evidence>
<feature type="domain" description="PAS" evidence="14">
    <location>
        <begin position="159"/>
        <end position="230"/>
    </location>
</feature>
<evidence type="ECO:0000256" key="2">
    <source>
        <dbReference type="ARBA" id="ARBA00004141"/>
    </source>
</evidence>
<dbReference type="InterPro" id="IPR005467">
    <property type="entry name" value="His_kinase_dom"/>
</dbReference>
<keyword evidence="4" id="KW-0597">Phosphoprotein</keyword>
<dbReference type="Pfam" id="PF02518">
    <property type="entry name" value="HATPase_c"/>
    <property type="match status" value="1"/>
</dbReference>
<proteinExistence type="predicted"/>
<comment type="subcellular location">
    <subcellularLocation>
        <location evidence="2">Membrane</location>
        <topology evidence="2">Multi-pass membrane protein</topology>
    </subcellularLocation>
</comment>
<dbReference type="InterPro" id="IPR000014">
    <property type="entry name" value="PAS"/>
</dbReference>
<keyword evidence="6" id="KW-0812">Transmembrane</keyword>
<dbReference type="GO" id="GO:0016301">
    <property type="term" value="F:kinase activity"/>
    <property type="evidence" value="ECO:0007669"/>
    <property type="project" value="UniProtKB-KW"/>
</dbReference>
<dbReference type="SMART" id="SM00086">
    <property type="entry name" value="PAC"/>
    <property type="match status" value="1"/>
</dbReference>
<evidence type="ECO:0000259" key="13">
    <source>
        <dbReference type="PROSITE" id="PS50109"/>
    </source>
</evidence>
<evidence type="ECO:0000256" key="5">
    <source>
        <dbReference type="ARBA" id="ARBA00022679"/>
    </source>
</evidence>
<keyword evidence="10" id="KW-1133">Transmembrane helix</keyword>
<feature type="domain" description="PAS" evidence="14">
    <location>
        <begin position="12"/>
        <end position="85"/>
    </location>
</feature>
<feature type="domain" description="PAC" evidence="15">
    <location>
        <begin position="86"/>
        <end position="140"/>
    </location>
</feature>
<dbReference type="CDD" id="cd00130">
    <property type="entry name" value="PAS"/>
    <property type="match status" value="2"/>
</dbReference>
<gene>
    <name evidence="16" type="ORF">C4F40_01370</name>
</gene>
<evidence type="ECO:0000256" key="12">
    <source>
        <dbReference type="ARBA" id="ARBA00023136"/>
    </source>
</evidence>
<dbReference type="SUPFAM" id="SSF47384">
    <property type="entry name" value="Homodimeric domain of signal transducing histidine kinase"/>
    <property type="match status" value="1"/>
</dbReference>
<dbReference type="EC" id="2.7.13.3" evidence="3"/>
<sequence>MLNSKYLDDPEMTKLIYAALDASSTGIIITDNRLPDNPIIYYNRSFEEMTGYQSKDIIGHNCRFLQGQDRNQVAREKIREAINAGQGITIQIRNYTKANELFWNELFISPIHNAEGEVTHFIGVQTNITARKKVEEELLFEKESVERKIAERTEHLRLNEEYMNSIVETIRESLVVLDTELKVLSVNEAFLQTFKVTRTETAGKTLYELGNRQWDIDDLRKLLEEILPSNNPVLGFEVEHDFPHIGKKIMLLNAYRIELEGEFKDRILLAIEDITDRRKIEKRKDDFLSIASHELKTPLTALKGYIQLIKRYMPKDNANLSAIVEKSDTQVERLNKLIAELLDVSKIQSGKLDIHHDRFDFDKMVRDTVDHLQINSDTHKIIINGKTDSWFVGDESHLSQVVGNLVSNAIKYSPGKDRVEVYLAALKDHLKFSVKDYGFGIDITDQKKVFDRFYRADSIQKKFSGLGIGLYISEQIVLQHGGTLWVDSEVGKGAVFSFILPTT</sequence>
<evidence type="ECO:0000313" key="17">
    <source>
        <dbReference type="Proteomes" id="UP000618319"/>
    </source>
</evidence>
<protein>
    <recommendedName>
        <fullName evidence="3">histidine kinase</fullName>
        <ecNumber evidence="3">2.7.13.3</ecNumber>
    </recommendedName>
</protein>
<evidence type="ECO:0000256" key="6">
    <source>
        <dbReference type="ARBA" id="ARBA00022692"/>
    </source>
</evidence>
<organism evidence="16 17">
    <name type="scientific">Sphingobacterium pedocola</name>
    <dbReference type="NCBI Taxonomy" id="2082722"/>
    <lineage>
        <taxon>Bacteria</taxon>
        <taxon>Pseudomonadati</taxon>
        <taxon>Bacteroidota</taxon>
        <taxon>Sphingobacteriia</taxon>
        <taxon>Sphingobacteriales</taxon>
        <taxon>Sphingobacteriaceae</taxon>
        <taxon>Sphingobacterium</taxon>
    </lineage>
</organism>
<dbReference type="PANTHER" id="PTHR42878">
    <property type="entry name" value="TWO-COMPONENT HISTIDINE KINASE"/>
    <property type="match status" value="1"/>
</dbReference>
<keyword evidence="12" id="KW-0472">Membrane</keyword>
<dbReference type="InterPro" id="IPR036890">
    <property type="entry name" value="HATPase_C_sf"/>
</dbReference>
<evidence type="ECO:0000256" key="11">
    <source>
        <dbReference type="ARBA" id="ARBA00023012"/>
    </source>
</evidence>
<evidence type="ECO:0000256" key="4">
    <source>
        <dbReference type="ARBA" id="ARBA00022553"/>
    </source>
</evidence>
<dbReference type="InterPro" id="IPR004358">
    <property type="entry name" value="Sig_transdc_His_kin-like_C"/>
</dbReference>
<dbReference type="InterPro" id="IPR050351">
    <property type="entry name" value="BphY/WalK/GraS-like"/>
</dbReference>
<evidence type="ECO:0000259" key="14">
    <source>
        <dbReference type="PROSITE" id="PS50112"/>
    </source>
</evidence>
<dbReference type="Pfam" id="PF13426">
    <property type="entry name" value="PAS_9"/>
    <property type="match status" value="1"/>
</dbReference>
<dbReference type="Pfam" id="PF00512">
    <property type="entry name" value="HisKA"/>
    <property type="match status" value="1"/>
</dbReference>
<evidence type="ECO:0000256" key="8">
    <source>
        <dbReference type="ARBA" id="ARBA00022777"/>
    </source>
</evidence>
<dbReference type="Proteomes" id="UP000618319">
    <property type="component" value="Unassembled WGS sequence"/>
</dbReference>
<evidence type="ECO:0000313" key="16">
    <source>
        <dbReference type="EMBL" id="MBE8719377.1"/>
    </source>
</evidence>
<keyword evidence="9" id="KW-0067">ATP-binding</keyword>
<name>A0ABR9T3Z0_9SPHI</name>
<dbReference type="PROSITE" id="PS50109">
    <property type="entry name" value="HIS_KIN"/>
    <property type="match status" value="1"/>
</dbReference>
<dbReference type="PRINTS" id="PR00344">
    <property type="entry name" value="BCTRLSENSOR"/>
</dbReference>
<comment type="caution">
    <text evidence="16">The sequence shown here is derived from an EMBL/GenBank/DDBJ whole genome shotgun (WGS) entry which is preliminary data.</text>
</comment>
<evidence type="ECO:0000256" key="3">
    <source>
        <dbReference type="ARBA" id="ARBA00012438"/>
    </source>
</evidence>
<dbReference type="PANTHER" id="PTHR42878:SF7">
    <property type="entry name" value="SENSOR HISTIDINE KINASE GLRK"/>
    <property type="match status" value="1"/>
</dbReference>
<dbReference type="Gene3D" id="1.10.287.130">
    <property type="match status" value="1"/>
</dbReference>
<dbReference type="EMBL" id="PSKQ01000010">
    <property type="protein sequence ID" value="MBE8719377.1"/>
    <property type="molecule type" value="Genomic_DNA"/>
</dbReference>
<evidence type="ECO:0000256" key="9">
    <source>
        <dbReference type="ARBA" id="ARBA00022840"/>
    </source>
</evidence>
<dbReference type="RefSeq" id="WP_196937395.1">
    <property type="nucleotide sequence ID" value="NZ_MU158689.1"/>
</dbReference>
<dbReference type="SUPFAM" id="SSF55874">
    <property type="entry name" value="ATPase domain of HSP90 chaperone/DNA topoisomerase II/histidine kinase"/>
    <property type="match status" value="1"/>
</dbReference>
<dbReference type="SMART" id="SM00387">
    <property type="entry name" value="HATPase_c"/>
    <property type="match status" value="1"/>
</dbReference>
<dbReference type="Pfam" id="PF08448">
    <property type="entry name" value="PAS_4"/>
    <property type="match status" value="1"/>
</dbReference>
<keyword evidence="5" id="KW-0808">Transferase</keyword>
<keyword evidence="11" id="KW-0902">Two-component regulatory system</keyword>
<dbReference type="PROSITE" id="PS50113">
    <property type="entry name" value="PAC"/>
    <property type="match status" value="1"/>
</dbReference>